<dbReference type="InterPro" id="IPR000073">
    <property type="entry name" value="AB_hydrolase_1"/>
</dbReference>
<reference evidence="2 3" key="1">
    <citation type="journal article" date="2012" name="J. Bacteriol.">
        <title>Genome Sequence of Idiomarina xiamenensis Type Strain 10-D-4.</title>
        <authorList>
            <person name="Lai Q."/>
            <person name="Wang L."/>
            <person name="Wang W."/>
            <person name="Shao Z."/>
        </authorList>
    </citation>
    <scope>NUCLEOTIDE SEQUENCE [LARGE SCALE GENOMIC DNA]</scope>
    <source>
        <strain evidence="2 3">10-D-4</strain>
    </source>
</reference>
<accession>K2KJR7</accession>
<dbReference type="Proteomes" id="UP000014115">
    <property type="component" value="Unassembled WGS sequence"/>
</dbReference>
<dbReference type="eggNOG" id="COG0596">
    <property type="taxonomic scope" value="Bacteria"/>
</dbReference>
<dbReference type="PRINTS" id="PR00111">
    <property type="entry name" value="ABHYDROLASE"/>
</dbReference>
<gene>
    <name evidence="2" type="ORF">A10D4_09549</name>
</gene>
<dbReference type="InterPro" id="IPR050266">
    <property type="entry name" value="AB_hydrolase_sf"/>
</dbReference>
<dbReference type="PANTHER" id="PTHR43798:SF33">
    <property type="entry name" value="HYDROLASE, PUTATIVE (AFU_ORTHOLOGUE AFUA_2G14860)-RELATED"/>
    <property type="match status" value="1"/>
</dbReference>
<name>K2KJR7_9GAMM</name>
<dbReference type="OrthoDB" id="6117067at2"/>
<dbReference type="PATRIC" id="fig|740709.3.peg.1933"/>
<evidence type="ECO:0000313" key="3">
    <source>
        <dbReference type="Proteomes" id="UP000014115"/>
    </source>
</evidence>
<dbReference type="SUPFAM" id="SSF53474">
    <property type="entry name" value="alpha/beta-Hydrolases"/>
    <property type="match status" value="1"/>
</dbReference>
<protein>
    <submittedName>
        <fullName evidence="2">Alpha/beta hydrolase</fullName>
    </submittedName>
</protein>
<dbReference type="InterPro" id="IPR029058">
    <property type="entry name" value="AB_hydrolase_fold"/>
</dbReference>
<dbReference type="EMBL" id="AMRG01000011">
    <property type="protein sequence ID" value="EKE82839.1"/>
    <property type="molecule type" value="Genomic_DNA"/>
</dbReference>
<comment type="caution">
    <text evidence="2">The sequence shown here is derived from an EMBL/GenBank/DDBJ whole genome shotgun (WGS) entry which is preliminary data.</text>
</comment>
<dbReference type="GO" id="GO:0016020">
    <property type="term" value="C:membrane"/>
    <property type="evidence" value="ECO:0007669"/>
    <property type="project" value="TreeGrafter"/>
</dbReference>
<organism evidence="2 3">
    <name type="scientific">Idiomarina xiamenensis 10-D-4</name>
    <dbReference type="NCBI Taxonomy" id="740709"/>
    <lineage>
        <taxon>Bacteria</taxon>
        <taxon>Pseudomonadati</taxon>
        <taxon>Pseudomonadota</taxon>
        <taxon>Gammaproteobacteria</taxon>
        <taxon>Alteromonadales</taxon>
        <taxon>Idiomarinaceae</taxon>
        <taxon>Idiomarina</taxon>
    </lineage>
</organism>
<proteinExistence type="predicted"/>
<keyword evidence="2" id="KW-0378">Hydrolase</keyword>
<dbReference type="PANTHER" id="PTHR43798">
    <property type="entry name" value="MONOACYLGLYCEROL LIPASE"/>
    <property type="match status" value="1"/>
</dbReference>
<dbReference type="STRING" id="740709.A10D4_09549"/>
<feature type="domain" description="AB hydrolase-1" evidence="1">
    <location>
        <begin position="16"/>
        <end position="244"/>
    </location>
</feature>
<evidence type="ECO:0000313" key="2">
    <source>
        <dbReference type="EMBL" id="EKE82839.1"/>
    </source>
</evidence>
<dbReference type="Gene3D" id="3.40.50.1820">
    <property type="entry name" value="alpha/beta hydrolase"/>
    <property type="match status" value="1"/>
</dbReference>
<dbReference type="AlphaFoldDB" id="K2KJR7"/>
<sequence>MQLPGVHCYGDRQQAPLLLLHSSQSNSGQWRGLIEQIQTQRFVIAVDLYGYGQAPATPASDFFRFSVEVERLQAIIEALAITQPLTLVGHSYGGALALKLALQQPFAVDRLAVYEPVAFNVLAEDSPARAEIFSVSEQVETLDERGATRAFVDYWNDAGFFDALPSRIQTLMVQQNAKVSLDFQALINEPLGLADYAAIEQPTLLLQGRYSRRSAHAVAQALSTVLANLQQVTIAAGHMGPITHAEEVNTHLLAFLLASK</sequence>
<keyword evidence="3" id="KW-1185">Reference proteome</keyword>
<dbReference type="GO" id="GO:0016787">
    <property type="term" value="F:hydrolase activity"/>
    <property type="evidence" value="ECO:0007669"/>
    <property type="project" value="UniProtKB-KW"/>
</dbReference>
<dbReference type="Pfam" id="PF00561">
    <property type="entry name" value="Abhydrolase_1"/>
    <property type="match status" value="1"/>
</dbReference>
<evidence type="ECO:0000259" key="1">
    <source>
        <dbReference type="Pfam" id="PF00561"/>
    </source>
</evidence>